<dbReference type="InterPro" id="IPR039425">
    <property type="entry name" value="RNA_pol_sigma-70-like"/>
</dbReference>
<dbReference type="NCBIfam" id="TIGR02937">
    <property type="entry name" value="sigma70-ECF"/>
    <property type="match status" value="1"/>
</dbReference>
<reference evidence="7 8" key="1">
    <citation type="submission" date="2015-09" db="EMBL/GenBank/DDBJ databases">
        <title>Genome sequencing project for genomic taxonomy and phylogenomics of Bacillus-like bacteria.</title>
        <authorList>
            <person name="Liu B."/>
            <person name="Wang J."/>
            <person name="Zhu Y."/>
            <person name="Liu G."/>
            <person name="Chen Q."/>
            <person name="Chen Z."/>
            <person name="Lan J."/>
            <person name="Che J."/>
            <person name="Ge C."/>
            <person name="Shi H."/>
            <person name="Pan Z."/>
            <person name="Liu X."/>
        </authorList>
    </citation>
    <scope>NUCLEOTIDE SEQUENCE [LARGE SCALE GENOMIC DNA]</scope>
    <source>
        <strain evidence="7 8">FJAT-18043</strain>
    </source>
</reference>
<dbReference type="PATRIC" id="fig|1637975.4.peg.5645"/>
<dbReference type="Gene3D" id="1.10.10.10">
    <property type="entry name" value="Winged helix-like DNA-binding domain superfamily/Winged helix DNA-binding domain"/>
    <property type="match status" value="1"/>
</dbReference>
<dbReference type="PANTHER" id="PTHR43133">
    <property type="entry name" value="RNA POLYMERASE ECF-TYPE SIGMA FACTO"/>
    <property type="match status" value="1"/>
</dbReference>
<dbReference type="InterPro" id="IPR013325">
    <property type="entry name" value="RNA_pol_sigma_r2"/>
</dbReference>
<dbReference type="InterPro" id="IPR014284">
    <property type="entry name" value="RNA_pol_sigma-70_dom"/>
</dbReference>
<keyword evidence="4" id="KW-0804">Transcription</keyword>
<evidence type="ECO:0000256" key="3">
    <source>
        <dbReference type="ARBA" id="ARBA00023082"/>
    </source>
</evidence>
<dbReference type="RefSeq" id="WP_053477959.1">
    <property type="nucleotide sequence ID" value="NZ_CP041305.1"/>
</dbReference>
<comment type="similarity">
    <text evidence="1">Belongs to the sigma-70 factor family. ECF subfamily.</text>
</comment>
<gene>
    <name evidence="7" type="ORF">AN957_01535</name>
</gene>
<dbReference type="SUPFAM" id="SSF88946">
    <property type="entry name" value="Sigma2 domain of RNA polymerase sigma factors"/>
    <property type="match status" value="1"/>
</dbReference>
<name>A0A0Q3VRQ4_9BACI</name>
<keyword evidence="3" id="KW-0731">Sigma factor</keyword>
<dbReference type="GO" id="GO:0006352">
    <property type="term" value="P:DNA-templated transcription initiation"/>
    <property type="evidence" value="ECO:0007669"/>
    <property type="project" value="InterPro"/>
</dbReference>
<dbReference type="PANTHER" id="PTHR43133:SF60">
    <property type="entry name" value="RNA POLYMERASE SIGMA FACTOR SIGV"/>
    <property type="match status" value="1"/>
</dbReference>
<proteinExistence type="inferred from homology"/>
<keyword evidence="8" id="KW-1185">Reference proteome</keyword>
<evidence type="ECO:0000313" key="7">
    <source>
        <dbReference type="EMBL" id="KQL27626.1"/>
    </source>
</evidence>
<dbReference type="CDD" id="cd06171">
    <property type="entry name" value="Sigma70_r4"/>
    <property type="match status" value="1"/>
</dbReference>
<evidence type="ECO:0000259" key="5">
    <source>
        <dbReference type="Pfam" id="PF04542"/>
    </source>
</evidence>
<dbReference type="SUPFAM" id="SSF88659">
    <property type="entry name" value="Sigma3 and sigma4 domains of RNA polymerase sigma factors"/>
    <property type="match status" value="1"/>
</dbReference>
<keyword evidence="2" id="KW-0805">Transcription regulation</keyword>
<dbReference type="EMBL" id="LJIX01000003">
    <property type="protein sequence ID" value="KQL27626.1"/>
    <property type="molecule type" value="Genomic_DNA"/>
</dbReference>
<evidence type="ECO:0000256" key="2">
    <source>
        <dbReference type="ARBA" id="ARBA00023015"/>
    </source>
</evidence>
<evidence type="ECO:0000259" key="6">
    <source>
        <dbReference type="Pfam" id="PF08281"/>
    </source>
</evidence>
<dbReference type="InterPro" id="IPR036388">
    <property type="entry name" value="WH-like_DNA-bd_sf"/>
</dbReference>
<dbReference type="InterPro" id="IPR013249">
    <property type="entry name" value="RNA_pol_sigma70_r4_t2"/>
</dbReference>
<evidence type="ECO:0000256" key="1">
    <source>
        <dbReference type="ARBA" id="ARBA00010641"/>
    </source>
</evidence>
<organism evidence="7 8">
    <name type="scientific">Cytobacillus solani</name>
    <dbReference type="NCBI Taxonomy" id="1637975"/>
    <lineage>
        <taxon>Bacteria</taxon>
        <taxon>Bacillati</taxon>
        <taxon>Bacillota</taxon>
        <taxon>Bacilli</taxon>
        <taxon>Bacillales</taxon>
        <taxon>Bacillaceae</taxon>
        <taxon>Cytobacillus</taxon>
    </lineage>
</organism>
<dbReference type="STRING" id="1637975.AN957_01535"/>
<dbReference type="GO" id="GO:0016987">
    <property type="term" value="F:sigma factor activity"/>
    <property type="evidence" value="ECO:0007669"/>
    <property type="project" value="UniProtKB-KW"/>
</dbReference>
<sequence length="189" mass="22481">MYIEEKSESYYALTKEKTIDAVIEGLMTEYGTELTSLAFSYVKDATQAKDIVQMVFISCYQNLHKFKGESSVKTWLYRITINQCKDYLKSSYFRRIFSFAKLEKEEHTELNPEVNLLYKDRETRVKKIVLSLSPKYKEIIFLYYYKDFSVEEISAILKISANTVKTRLTRGRERLKKLLEEEGYEWEDI</sequence>
<accession>A0A0Q3VRQ4</accession>
<dbReference type="InterPro" id="IPR007627">
    <property type="entry name" value="RNA_pol_sigma70_r2"/>
</dbReference>
<dbReference type="InterPro" id="IPR013324">
    <property type="entry name" value="RNA_pol_sigma_r3/r4-like"/>
</dbReference>
<dbReference type="Pfam" id="PF04542">
    <property type="entry name" value="Sigma70_r2"/>
    <property type="match status" value="1"/>
</dbReference>
<dbReference type="GO" id="GO:0003677">
    <property type="term" value="F:DNA binding"/>
    <property type="evidence" value="ECO:0007669"/>
    <property type="project" value="InterPro"/>
</dbReference>
<protein>
    <submittedName>
        <fullName evidence="7">RNA polymerase factor sigma C</fullName>
    </submittedName>
</protein>
<dbReference type="Proteomes" id="UP000050996">
    <property type="component" value="Unassembled WGS sequence"/>
</dbReference>
<dbReference type="Pfam" id="PF08281">
    <property type="entry name" value="Sigma70_r4_2"/>
    <property type="match status" value="1"/>
</dbReference>
<dbReference type="Gene3D" id="1.10.1740.10">
    <property type="match status" value="1"/>
</dbReference>
<dbReference type="AlphaFoldDB" id="A0A0Q3VRQ4"/>
<feature type="domain" description="RNA polymerase sigma factor 70 region 4 type 2" evidence="6">
    <location>
        <begin position="126"/>
        <end position="175"/>
    </location>
</feature>
<comment type="caution">
    <text evidence="7">The sequence shown here is derived from an EMBL/GenBank/DDBJ whole genome shotgun (WGS) entry which is preliminary data.</text>
</comment>
<feature type="domain" description="RNA polymerase sigma-70 region 2" evidence="5">
    <location>
        <begin position="26"/>
        <end position="90"/>
    </location>
</feature>
<evidence type="ECO:0000256" key="4">
    <source>
        <dbReference type="ARBA" id="ARBA00023163"/>
    </source>
</evidence>
<evidence type="ECO:0000313" key="8">
    <source>
        <dbReference type="Proteomes" id="UP000050996"/>
    </source>
</evidence>